<dbReference type="Proteomes" id="UP000605970">
    <property type="component" value="Unassembled WGS sequence"/>
</dbReference>
<sequence length="79" mass="9334">MLIPKKKLYVMSSCPISFEPLTLKSSLNYDKNTFDISIESSNPISVDMFQRKIVYLTKKVKKWRFSKNHISVQKKDIFM</sequence>
<proteinExistence type="predicted"/>
<feature type="non-terminal residue" evidence="1">
    <location>
        <position position="1"/>
    </location>
</feature>
<keyword evidence="2" id="KW-1185">Reference proteome</keyword>
<comment type="caution">
    <text evidence="1">The sequence shown here is derived from an EMBL/GenBank/DDBJ whole genome shotgun (WGS) entry which is preliminary data.</text>
</comment>
<evidence type="ECO:0000313" key="1">
    <source>
        <dbReference type="EMBL" id="KAF7636084.1"/>
    </source>
</evidence>
<organism evidence="1 2">
    <name type="scientific">Meloidogyne graminicola</name>
    <dbReference type="NCBI Taxonomy" id="189291"/>
    <lineage>
        <taxon>Eukaryota</taxon>
        <taxon>Metazoa</taxon>
        <taxon>Ecdysozoa</taxon>
        <taxon>Nematoda</taxon>
        <taxon>Chromadorea</taxon>
        <taxon>Rhabditida</taxon>
        <taxon>Tylenchina</taxon>
        <taxon>Tylenchomorpha</taxon>
        <taxon>Tylenchoidea</taxon>
        <taxon>Meloidogynidae</taxon>
        <taxon>Meloidogyninae</taxon>
        <taxon>Meloidogyne</taxon>
    </lineage>
</organism>
<evidence type="ECO:0000313" key="2">
    <source>
        <dbReference type="Proteomes" id="UP000605970"/>
    </source>
</evidence>
<accession>A0A8S9ZS88</accession>
<reference evidence="1" key="1">
    <citation type="journal article" date="2020" name="Ecol. Evol.">
        <title>Genome structure and content of the rice root-knot nematode (Meloidogyne graminicola).</title>
        <authorList>
            <person name="Phan N.T."/>
            <person name="Danchin E.G.J."/>
            <person name="Klopp C."/>
            <person name="Perfus-Barbeoch L."/>
            <person name="Kozlowski D.K."/>
            <person name="Koutsovoulos G.D."/>
            <person name="Lopez-Roques C."/>
            <person name="Bouchez O."/>
            <person name="Zahm M."/>
            <person name="Besnard G."/>
            <person name="Bellafiore S."/>
        </authorList>
    </citation>
    <scope>NUCLEOTIDE SEQUENCE</scope>
    <source>
        <strain evidence="1">VN-18</strain>
    </source>
</reference>
<dbReference type="AlphaFoldDB" id="A0A8S9ZS88"/>
<dbReference type="EMBL" id="JABEBT010000034">
    <property type="protein sequence ID" value="KAF7636084.1"/>
    <property type="molecule type" value="Genomic_DNA"/>
</dbReference>
<name>A0A8S9ZS88_9BILA</name>
<gene>
    <name evidence="1" type="ORF">Mgra_00004530</name>
</gene>
<protein>
    <submittedName>
        <fullName evidence="1">Uncharacterized protein</fullName>
    </submittedName>
</protein>